<dbReference type="SUPFAM" id="SSF46689">
    <property type="entry name" value="Homeodomain-like"/>
    <property type="match status" value="1"/>
</dbReference>
<evidence type="ECO:0000259" key="7">
    <source>
        <dbReference type="PROSITE" id="PS50090"/>
    </source>
</evidence>
<dbReference type="GO" id="GO:0003677">
    <property type="term" value="F:DNA binding"/>
    <property type="evidence" value="ECO:0007669"/>
    <property type="project" value="UniProtKB-KW"/>
</dbReference>
<feature type="domain" description="Myb-like" evidence="7">
    <location>
        <begin position="29"/>
        <end position="81"/>
    </location>
</feature>
<dbReference type="PANTHER" id="PTHR45675:SF8">
    <property type="entry name" value="TRANSCRIPTION FACTOR MYB27"/>
    <property type="match status" value="1"/>
</dbReference>
<gene>
    <name evidence="9" type="ORF">Fot_07954</name>
</gene>
<keyword evidence="10" id="KW-1185">Reference proteome</keyword>
<dbReference type="InterPro" id="IPR009057">
    <property type="entry name" value="Homeodomain-like_sf"/>
</dbReference>
<dbReference type="Proteomes" id="UP001604277">
    <property type="component" value="Unassembled WGS sequence"/>
</dbReference>
<dbReference type="EMBL" id="JBFOLJ010000002">
    <property type="protein sequence ID" value="KAL2554335.1"/>
    <property type="molecule type" value="Genomic_DNA"/>
</dbReference>
<evidence type="ECO:0000313" key="9">
    <source>
        <dbReference type="EMBL" id="KAL2554335.1"/>
    </source>
</evidence>
<evidence type="ECO:0000256" key="5">
    <source>
        <dbReference type="ARBA" id="ARBA00023163"/>
    </source>
</evidence>
<proteinExistence type="predicted"/>
<organism evidence="9 10">
    <name type="scientific">Forsythia ovata</name>
    <dbReference type="NCBI Taxonomy" id="205694"/>
    <lineage>
        <taxon>Eukaryota</taxon>
        <taxon>Viridiplantae</taxon>
        <taxon>Streptophyta</taxon>
        <taxon>Embryophyta</taxon>
        <taxon>Tracheophyta</taxon>
        <taxon>Spermatophyta</taxon>
        <taxon>Magnoliopsida</taxon>
        <taxon>eudicotyledons</taxon>
        <taxon>Gunneridae</taxon>
        <taxon>Pentapetalae</taxon>
        <taxon>asterids</taxon>
        <taxon>lamiids</taxon>
        <taxon>Lamiales</taxon>
        <taxon>Oleaceae</taxon>
        <taxon>Forsythieae</taxon>
        <taxon>Forsythia</taxon>
    </lineage>
</organism>
<protein>
    <submittedName>
        <fullName evidence="9">Myb domain protein 27</fullName>
    </submittedName>
</protein>
<evidence type="ECO:0000256" key="4">
    <source>
        <dbReference type="ARBA" id="ARBA00023125"/>
    </source>
</evidence>
<dbReference type="SMART" id="SM00717">
    <property type="entry name" value="SANT"/>
    <property type="match status" value="2"/>
</dbReference>
<feature type="domain" description="HTH myb-type" evidence="8">
    <location>
        <begin position="86"/>
        <end position="142"/>
    </location>
</feature>
<comment type="caution">
    <text evidence="9">The sequence shown here is derived from an EMBL/GenBank/DDBJ whole genome shotgun (WGS) entry which is preliminary data.</text>
</comment>
<dbReference type="Pfam" id="PF00249">
    <property type="entry name" value="Myb_DNA-binding"/>
    <property type="match status" value="2"/>
</dbReference>
<accession>A0ABD1WY22</accession>
<evidence type="ECO:0000256" key="6">
    <source>
        <dbReference type="ARBA" id="ARBA00023242"/>
    </source>
</evidence>
<keyword evidence="4" id="KW-0238">DNA-binding</keyword>
<dbReference type="PROSITE" id="PS51294">
    <property type="entry name" value="HTH_MYB"/>
    <property type="match status" value="2"/>
</dbReference>
<dbReference type="GO" id="GO:0005634">
    <property type="term" value="C:nucleus"/>
    <property type="evidence" value="ECO:0007669"/>
    <property type="project" value="UniProtKB-SubCell"/>
</dbReference>
<dbReference type="PANTHER" id="PTHR45675">
    <property type="entry name" value="MYB TRANSCRIPTION FACTOR-RELATED-RELATED"/>
    <property type="match status" value="1"/>
</dbReference>
<feature type="domain" description="Myb-like" evidence="7">
    <location>
        <begin position="82"/>
        <end position="137"/>
    </location>
</feature>
<dbReference type="InterPro" id="IPR001005">
    <property type="entry name" value="SANT/Myb"/>
</dbReference>
<sequence>MANDHKIPVSHWWSSHKLVFSTHYAIYHEEKLRKGPWLEEEYELLVAAVAILGERKWDALAKASGLRRSGKSCRLRWMNCLRPNLKHGHITAEEERVIIELHEKWGNKYCSIQWSRIVRWLPGRTDNEIKNYWRRSHFKKKLVVEKGELSEIKCDTATPSRIREYIFYNDDIFRSSFDSFEGLELWSLSLPYSPYETRLNEWMSNLSPEESKMETDDDFWNFDVSSPQWIIKDGDFNIWDLDRN</sequence>
<keyword evidence="6" id="KW-0539">Nucleus</keyword>
<evidence type="ECO:0000313" key="10">
    <source>
        <dbReference type="Proteomes" id="UP001604277"/>
    </source>
</evidence>
<dbReference type="AlphaFoldDB" id="A0ABD1WY22"/>
<keyword evidence="3" id="KW-0805">Transcription regulation</keyword>
<evidence type="ECO:0000256" key="2">
    <source>
        <dbReference type="ARBA" id="ARBA00022737"/>
    </source>
</evidence>
<evidence type="ECO:0000256" key="3">
    <source>
        <dbReference type="ARBA" id="ARBA00023015"/>
    </source>
</evidence>
<comment type="subcellular location">
    <subcellularLocation>
        <location evidence="1">Nucleus</location>
    </subcellularLocation>
</comment>
<dbReference type="Gene3D" id="1.10.10.60">
    <property type="entry name" value="Homeodomain-like"/>
    <property type="match status" value="2"/>
</dbReference>
<keyword evidence="2" id="KW-0677">Repeat</keyword>
<dbReference type="InterPro" id="IPR017930">
    <property type="entry name" value="Myb_dom"/>
</dbReference>
<keyword evidence="5" id="KW-0804">Transcription</keyword>
<evidence type="ECO:0000259" key="8">
    <source>
        <dbReference type="PROSITE" id="PS51294"/>
    </source>
</evidence>
<dbReference type="CDD" id="cd00167">
    <property type="entry name" value="SANT"/>
    <property type="match status" value="2"/>
</dbReference>
<evidence type="ECO:0000256" key="1">
    <source>
        <dbReference type="ARBA" id="ARBA00004123"/>
    </source>
</evidence>
<name>A0ABD1WY22_9LAMI</name>
<dbReference type="InterPro" id="IPR044676">
    <property type="entry name" value="EOBI/EOBII-like_plant"/>
</dbReference>
<reference evidence="10" key="1">
    <citation type="submission" date="2024-07" db="EMBL/GenBank/DDBJ databases">
        <title>Two chromosome-level genome assemblies of Korean endemic species Abeliophyllum distichum and Forsythia ovata (Oleaceae).</title>
        <authorList>
            <person name="Jang H."/>
        </authorList>
    </citation>
    <scope>NUCLEOTIDE SEQUENCE [LARGE SCALE GENOMIC DNA]</scope>
</reference>
<feature type="domain" description="HTH myb-type" evidence="8">
    <location>
        <begin position="29"/>
        <end position="85"/>
    </location>
</feature>
<dbReference type="PROSITE" id="PS50090">
    <property type="entry name" value="MYB_LIKE"/>
    <property type="match status" value="2"/>
</dbReference>